<accession>A0ABT6MYU0</accession>
<evidence type="ECO:0000313" key="3">
    <source>
        <dbReference type="Proteomes" id="UP001160625"/>
    </source>
</evidence>
<keyword evidence="1" id="KW-0472">Membrane</keyword>
<organism evidence="2 3">
    <name type="scientific">Sphingomonas oryzagri</name>
    <dbReference type="NCBI Taxonomy" id="3042314"/>
    <lineage>
        <taxon>Bacteria</taxon>
        <taxon>Pseudomonadati</taxon>
        <taxon>Pseudomonadota</taxon>
        <taxon>Alphaproteobacteria</taxon>
        <taxon>Sphingomonadales</taxon>
        <taxon>Sphingomonadaceae</taxon>
        <taxon>Sphingomonas</taxon>
    </lineage>
</organism>
<evidence type="ECO:0000313" key="2">
    <source>
        <dbReference type="EMBL" id="MDH7637967.1"/>
    </source>
</evidence>
<gene>
    <name evidence="2" type="ORF">QGN17_04420</name>
</gene>
<proteinExistence type="predicted"/>
<dbReference type="RefSeq" id="WP_281043299.1">
    <property type="nucleotide sequence ID" value="NZ_JARYGZ010000001.1"/>
</dbReference>
<protein>
    <recommendedName>
        <fullName evidence="4">DUF5668 domain-containing protein</fullName>
    </recommendedName>
</protein>
<dbReference type="Proteomes" id="UP001160625">
    <property type="component" value="Unassembled WGS sequence"/>
</dbReference>
<feature type="transmembrane region" description="Helical" evidence="1">
    <location>
        <begin position="35"/>
        <end position="53"/>
    </location>
</feature>
<name>A0ABT6MYU0_9SPHN</name>
<dbReference type="EMBL" id="JARYGZ010000001">
    <property type="protein sequence ID" value="MDH7637967.1"/>
    <property type="molecule type" value="Genomic_DNA"/>
</dbReference>
<comment type="caution">
    <text evidence="2">The sequence shown here is derived from an EMBL/GenBank/DDBJ whole genome shotgun (WGS) entry which is preliminary data.</text>
</comment>
<keyword evidence="1" id="KW-1133">Transmembrane helix</keyword>
<reference evidence="2" key="1">
    <citation type="submission" date="2023-04" db="EMBL/GenBank/DDBJ databases">
        <title>Sphingomonas sp. MAHUQ-71 isolated from rice field.</title>
        <authorList>
            <person name="Huq M.A."/>
        </authorList>
    </citation>
    <scope>NUCLEOTIDE SEQUENCE</scope>
    <source>
        <strain evidence="2">MAHUQ-71</strain>
    </source>
</reference>
<keyword evidence="1" id="KW-0812">Transmembrane</keyword>
<evidence type="ECO:0000256" key="1">
    <source>
        <dbReference type="SAM" id="Phobius"/>
    </source>
</evidence>
<sequence length="63" mass="7490">MSRPKLWCGAALFTGLLILLSQIQSHVFWHKPWHLDWQMALVWLILTVCCVGMETRRQKRAKR</sequence>
<keyword evidence="3" id="KW-1185">Reference proteome</keyword>
<evidence type="ECO:0008006" key="4">
    <source>
        <dbReference type="Google" id="ProtNLM"/>
    </source>
</evidence>